<evidence type="ECO:0000313" key="2">
    <source>
        <dbReference type="EMBL" id="CUH42385.1"/>
    </source>
</evidence>
<dbReference type="EC" id="3.1.1.1" evidence="2"/>
<evidence type="ECO:0000313" key="3">
    <source>
        <dbReference type="Proteomes" id="UP000050786"/>
    </source>
</evidence>
<proteinExistence type="predicted"/>
<dbReference type="SUPFAM" id="SSF103515">
    <property type="entry name" value="Autotransporter"/>
    <property type="match status" value="1"/>
</dbReference>
<dbReference type="AlphaFoldDB" id="A0A0P1EP95"/>
<accession>A0A0P1EP95</accession>
<sequence length="983" mass="101133">MSGLGIGGFRTRESIAFSRSIYGSWENVFFGSARTDGGKTALDAFAFRDPGPTDNVSATLLFDRLTLENTSLTIRDGASSDGRQTGQIVNLSLGFGGAGVGRGGGLTLRNSDLIFRDGTRLVMNSPDGGPAFIRAESGTNELRLGSNNIISVPLTVDVAAGAQLDLVGTTLEPFLDSWLTVGQGATLQLRSNAVLGLTKSNGSATPSSEITGGTLRLEGSGTELQLTDPRITDGSVSINTGALFRVQDSNNAASALTFAGNSTLRFESATSTLAGSVTAPNDLTVNVLGGTTAISSASLLDIGAGLRASNIAVDQGTLDISGLSAQTDFYDNLSALSLANGATFFDAGSQVYTGLDTLDVDGSTLRSLATFGSFSAPGGQMVASFNNSTIDLFGALPPTSGIAPGLANLRLNANQARFTGDNQVRIGISPSGECVLSGGSCVPGTTRFSGQLITNVAGTAPVLTGFDTLFFVPLATDATASSTDYINGGNNGVYTVALNNPASGLPGTTASYDAAPRTPTAFDFTAAGSTLPANLLYSIVNDPVADDQVDIAFIDVSLINNPFITPSYTPQTTTSVVTNPNTGNQTTTTVVTTPSGNGATQTVTTTIRAPGGGLISTNTVTNTLGPATGTTNTQNLGQLVSNSGGTLPYNALPQVSTLHPEAYASFMTVALEQSDLRRNMVLSNANGRATGNGRIEGVTAEGRNVWFDAGLTRGDVDADGGLAGFDYDLNQFILGADVWSDERSRAGVYVGYGTYSMSDHTTSADTLDLSSDEISIGAYGVLEKTDWSFSGMAGVSLGDVDATRDAIVGSTANRHTASYDSKTFEFAIRAEYTALPTRNGWHLAPEVGLGYAYYDQDGFIEDGDPMTALTVEDATADSLIGSLGVNVTGPAFAGGLVPIGFLRYEHDFLAASDDTHDIDASLAASPGVSQSFVGTHRGENAISVGLGFGTVIGASVDASAGVVYQRNSNGDEIGGGARITWRF</sequence>
<name>A0A0P1EP95_9RHOB</name>
<organism evidence="2 3">
    <name type="scientific">Ruegeria atlantica</name>
    <dbReference type="NCBI Taxonomy" id="81569"/>
    <lineage>
        <taxon>Bacteria</taxon>
        <taxon>Pseudomonadati</taxon>
        <taxon>Pseudomonadota</taxon>
        <taxon>Alphaproteobacteria</taxon>
        <taxon>Rhodobacterales</taxon>
        <taxon>Roseobacteraceae</taxon>
        <taxon>Ruegeria</taxon>
    </lineage>
</organism>
<gene>
    <name evidence="2" type="primary">estA</name>
    <name evidence="2" type="ORF">RUM4293_01273</name>
</gene>
<dbReference type="Pfam" id="PF03797">
    <property type="entry name" value="Autotransporter"/>
    <property type="match status" value="1"/>
</dbReference>
<keyword evidence="3" id="KW-1185">Reference proteome</keyword>
<protein>
    <submittedName>
        <fullName evidence="2">Esterase EstA</fullName>
        <ecNumber evidence="2">3.1.1.1</ecNumber>
    </submittedName>
</protein>
<dbReference type="EMBL" id="CYPS01000021">
    <property type="protein sequence ID" value="CUH42385.1"/>
    <property type="molecule type" value="Genomic_DNA"/>
</dbReference>
<reference evidence="3" key="1">
    <citation type="submission" date="2015-09" db="EMBL/GenBank/DDBJ databases">
        <authorList>
            <person name="Rodrigo-Torres L."/>
            <person name="Arahal D.R."/>
        </authorList>
    </citation>
    <scope>NUCLEOTIDE SEQUENCE [LARGE SCALE GENOMIC DNA]</scope>
    <source>
        <strain evidence="3">CECT 4293</strain>
    </source>
</reference>
<dbReference type="InterPro" id="IPR036709">
    <property type="entry name" value="Autotransporte_beta_dom_sf"/>
</dbReference>
<feature type="domain" description="Autotransporter" evidence="1">
    <location>
        <begin position="698"/>
        <end position="983"/>
    </location>
</feature>
<dbReference type="InterPro" id="IPR005546">
    <property type="entry name" value="Autotransporte_beta"/>
</dbReference>
<dbReference type="InterPro" id="IPR006315">
    <property type="entry name" value="OM_autotransptr_brl_dom"/>
</dbReference>
<dbReference type="PROSITE" id="PS51208">
    <property type="entry name" value="AUTOTRANSPORTER"/>
    <property type="match status" value="1"/>
</dbReference>
<dbReference type="NCBIfam" id="TIGR01414">
    <property type="entry name" value="autotrans_barl"/>
    <property type="match status" value="1"/>
</dbReference>
<dbReference type="GO" id="GO:0106435">
    <property type="term" value="F:carboxylesterase activity"/>
    <property type="evidence" value="ECO:0007669"/>
    <property type="project" value="UniProtKB-EC"/>
</dbReference>
<evidence type="ECO:0000259" key="1">
    <source>
        <dbReference type="PROSITE" id="PS51208"/>
    </source>
</evidence>
<dbReference type="Proteomes" id="UP000050786">
    <property type="component" value="Unassembled WGS sequence"/>
</dbReference>
<dbReference type="SMART" id="SM00869">
    <property type="entry name" value="Autotransporter"/>
    <property type="match status" value="1"/>
</dbReference>
<keyword evidence="2" id="KW-0378">Hydrolase</keyword>
<dbReference type="Gene3D" id="2.40.128.130">
    <property type="entry name" value="Autotransporter beta-domain"/>
    <property type="match status" value="1"/>
</dbReference>
<dbReference type="GO" id="GO:0019867">
    <property type="term" value="C:outer membrane"/>
    <property type="evidence" value="ECO:0007669"/>
    <property type="project" value="InterPro"/>
</dbReference>